<gene>
    <name evidence="1" type="ORF">SAMN04489859_105210</name>
</gene>
<dbReference type="EMBL" id="FODE01000052">
    <property type="protein sequence ID" value="SEO24781.1"/>
    <property type="molecule type" value="Genomic_DNA"/>
</dbReference>
<organism evidence="1 2">
    <name type="scientific">Paracoccus alcaliphilus</name>
    <dbReference type="NCBI Taxonomy" id="34002"/>
    <lineage>
        <taxon>Bacteria</taxon>
        <taxon>Pseudomonadati</taxon>
        <taxon>Pseudomonadota</taxon>
        <taxon>Alphaproteobacteria</taxon>
        <taxon>Rhodobacterales</taxon>
        <taxon>Paracoccaceae</taxon>
        <taxon>Paracoccus</taxon>
    </lineage>
</organism>
<evidence type="ECO:0000313" key="2">
    <source>
        <dbReference type="Proteomes" id="UP000199054"/>
    </source>
</evidence>
<proteinExistence type="predicted"/>
<dbReference type="RefSeq" id="WP_090617153.1">
    <property type="nucleotide sequence ID" value="NZ_CP067124.1"/>
</dbReference>
<protein>
    <recommendedName>
        <fullName evidence="3">Glutathione S-transferase</fullName>
    </recommendedName>
</protein>
<name>A0A1H8N548_9RHOB</name>
<dbReference type="Proteomes" id="UP000199054">
    <property type="component" value="Unassembled WGS sequence"/>
</dbReference>
<dbReference type="STRING" id="34002.SAMN04489859_105210"/>
<evidence type="ECO:0000313" key="1">
    <source>
        <dbReference type="EMBL" id="SEO24781.1"/>
    </source>
</evidence>
<sequence length="107" mass="11867">MALNSDDFPITKRRPPKRADVIQLYSLATPNGVKTSVTLEELGAPYDNRISIPDSEDRTTPELLIFQMGSVGPALGQRGVFHRYKGAEIEEARPAVARCLYIPQQPD</sequence>
<dbReference type="OrthoDB" id="9803562at2"/>
<reference evidence="1 2" key="1">
    <citation type="submission" date="2016-10" db="EMBL/GenBank/DDBJ databases">
        <authorList>
            <person name="de Groot N.N."/>
        </authorList>
    </citation>
    <scope>NUCLEOTIDE SEQUENCE [LARGE SCALE GENOMIC DNA]</scope>
    <source>
        <strain evidence="1 2">DSM 8512</strain>
    </source>
</reference>
<accession>A0A1H8N548</accession>
<keyword evidence="2" id="KW-1185">Reference proteome</keyword>
<evidence type="ECO:0008006" key="3">
    <source>
        <dbReference type="Google" id="ProtNLM"/>
    </source>
</evidence>
<dbReference type="AlphaFoldDB" id="A0A1H8N548"/>
<dbReference type="Gene3D" id="3.40.30.10">
    <property type="entry name" value="Glutaredoxin"/>
    <property type="match status" value="1"/>
</dbReference>